<feature type="transmembrane region" description="Helical" evidence="9">
    <location>
        <begin position="492"/>
        <end position="512"/>
    </location>
</feature>
<keyword evidence="5" id="KW-0571">Peptide transport</keyword>
<dbReference type="GO" id="GO:0016020">
    <property type="term" value="C:membrane"/>
    <property type="evidence" value="ECO:0007669"/>
    <property type="project" value="UniProtKB-SubCell"/>
</dbReference>
<feature type="transmembrane region" description="Helical" evidence="9">
    <location>
        <begin position="461"/>
        <end position="480"/>
    </location>
</feature>
<feature type="transmembrane region" description="Helical" evidence="9">
    <location>
        <begin position="97"/>
        <end position="116"/>
    </location>
</feature>
<accession>A0A0L6VNV0</accession>
<dbReference type="GO" id="GO:0035673">
    <property type="term" value="F:oligopeptide transmembrane transporter activity"/>
    <property type="evidence" value="ECO:0007669"/>
    <property type="project" value="InterPro"/>
</dbReference>
<evidence type="ECO:0000256" key="7">
    <source>
        <dbReference type="ARBA" id="ARBA00022989"/>
    </source>
</evidence>
<evidence type="ECO:0000313" key="11">
    <source>
        <dbReference type="Proteomes" id="UP000037035"/>
    </source>
</evidence>
<gene>
    <name evidence="10" type="ORF">VP01_1277g1</name>
</gene>
<protein>
    <recommendedName>
        <fullName evidence="12">Oligopeptide transporter</fullName>
    </recommendedName>
</protein>
<dbReference type="AlphaFoldDB" id="A0A0L6VNV0"/>
<keyword evidence="6" id="KW-0653">Protein transport</keyword>
<keyword evidence="8 9" id="KW-0472">Membrane</keyword>
<feature type="transmembrane region" description="Helical" evidence="9">
    <location>
        <begin position="195"/>
        <end position="217"/>
    </location>
</feature>
<evidence type="ECO:0000256" key="2">
    <source>
        <dbReference type="ARBA" id="ARBA00008807"/>
    </source>
</evidence>
<keyword evidence="11" id="KW-1185">Reference proteome</keyword>
<comment type="similarity">
    <text evidence="2">Belongs to the oligopeptide OPT transporter family.</text>
</comment>
<feature type="transmembrane region" description="Helical" evidence="9">
    <location>
        <begin position="223"/>
        <end position="242"/>
    </location>
</feature>
<feature type="transmembrane region" description="Helical" evidence="9">
    <location>
        <begin position="162"/>
        <end position="183"/>
    </location>
</feature>
<organism evidence="10 11">
    <name type="scientific">Puccinia sorghi</name>
    <dbReference type="NCBI Taxonomy" id="27349"/>
    <lineage>
        <taxon>Eukaryota</taxon>
        <taxon>Fungi</taxon>
        <taxon>Dikarya</taxon>
        <taxon>Basidiomycota</taxon>
        <taxon>Pucciniomycotina</taxon>
        <taxon>Pucciniomycetes</taxon>
        <taxon>Pucciniales</taxon>
        <taxon>Pucciniaceae</taxon>
        <taxon>Puccinia</taxon>
    </lineage>
</organism>
<proteinExistence type="inferred from homology"/>
<keyword evidence="7 9" id="KW-1133">Transmembrane helix</keyword>
<reference evidence="10 11" key="1">
    <citation type="submission" date="2015-08" db="EMBL/GenBank/DDBJ databases">
        <title>Next Generation Sequencing and Analysis of the Genome of Puccinia sorghi L Schw, the Causal Agent of Maize Common Rust.</title>
        <authorList>
            <person name="Rochi L."/>
            <person name="Burguener G."/>
            <person name="Darino M."/>
            <person name="Turjanski A."/>
            <person name="Kreff E."/>
            <person name="Dieguez M.J."/>
            <person name="Sacco F."/>
        </authorList>
    </citation>
    <scope>NUCLEOTIDE SEQUENCE [LARGE SCALE GENOMIC DNA]</scope>
    <source>
        <strain evidence="10 11">RO10H11247</strain>
    </source>
</reference>
<evidence type="ECO:0000256" key="8">
    <source>
        <dbReference type="ARBA" id="ARBA00023136"/>
    </source>
</evidence>
<evidence type="ECO:0000256" key="4">
    <source>
        <dbReference type="ARBA" id="ARBA00022692"/>
    </source>
</evidence>
<dbReference type="VEuPathDB" id="FungiDB:VP01_1277g1"/>
<feature type="transmembrane region" description="Helical" evidence="9">
    <location>
        <begin position="338"/>
        <end position="357"/>
    </location>
</feature>
<dbReference type="Proteomes" id="UP000037035">
    <property type="component" value="Unassembled WGS sequence"/>
</dbReference>
<dbReference type="NCBIfam" id="TIGR00728">
    <property type="entry name" value="OPT_sfam"/>
    <property type="match status" value="1"/>
</dbReference>
<evidence type="ECO:0000256" key="6">
    <source>
        <dbReference type="ARBA" id="ARBA00022927"/>
    </source>
</evidence>
<feature type="transmembrane region" description="Helical" evidence="9">
    <location>
        <begin position="406"/>
        <end position="433"/>
    </location>
</feature>
<evidence type="ECO:0000256" key="9">
    <source>
        <dbReference type="SAM" id="Phobius"/>
    </source>
</evidence>
<dbReference type="OrthoDB" id="9986677at2759"/>
<dbReference type="InterPro" id="IPR004648">
    <property type="entry name" value="Oligpept_transpt"/>
</dbReference>
<keyword evidence="3" id="KW-0813">Transport</keyword>
<feature type="transmembrane region" description="Helical" evidence="9">
    <location>
        <begin position="735"/>
        <end position="760"/>
    </location>
</feature>
<evidence type="ECO:0008006" key="12">
    <source>
        <dbReference type="Google" id="ProtNLM"/>
    </source>
</evidence>
<evidence type="ECO:0000256" key="1">
    <source>
        <dbReference type="ARBA" id="ARBA00004141"/>
    </source>
</evidence>
<comment type="subcellular location">
    <subcellularLocation>
        <location evidence="1">Membrane</location>
        <topology evidence="1">Multi-pass membrane protein</topology>
    </subcellularLocation>
</comment>
<dbReference type="GO" id="GO:0015031">
    <property type="term" value="P:protein transport"/>
    <property type="evidence" value="ECO:0007669"/>
    <property type="project" value="UniProtKB-KW"/>
</dbReference>
<evidence type="ECO:0000256" key="3">
    <source>
        <dbReference type="ARBA" id="ARBA00022448"/>
    </source>
</evidence>
<evidence type="ECO:0000256" key="5">
    <source>
        <dbReference type="ARBA" id="ARBA00022856"/>
    </source>
</evidence>
<dbReference type="PANTHER" id="PTHR22601">
    <property type="entry name" value="ISP4 LIKE PROTEIN"/>
    <property type="match status" value="1"/>
</dbReference>
<dbReference type="InterPro" id="IPR004813">
    <property type="entry name" value="OPT"/>
</dbReference>
<evidence type="ECO:0000313" key="10">
    <source>
        <dbReference type="EMBL" id="KNZ62381.1"/>
    </source>
</evidence>
<keyword evidence="4 9" id="KW-0812">Transmembrane</keyword>
<comment type="caution">
    <text evidence="10">The sequence shown here is derived from an EMBL/GenBank/DDBJ whole genome shotgun (WGS) entry which is preliminary data.</text>
</comment>
<feature type="transmembrane region" description="Helical" evidence="9">
    <location>
        <begin position="263"/>
        <end position="288"/>
    </location>
</feature>
<sequence length="835" mass="91181">MSPSEKTAEDVSPSEGSLTIFVIPPEAHEPQAGVQARSTFVYPDDITPEEEDLAMSPKATCSLDDLSNQKNENHSNPLDEMAVMDFEIREDGSQRTITFRSILVGILVSILGAAIAEASNKCSCSSLSTATCIRFFFSWCPSSWVTYLHPSQDHTGGTQKEAVFSVIMAASASSGVLGVELIAAQDVFFHKKMSAIVSIMTLLSSQLIGYGIAGYVYVLLRPILVYPAQIIYPGVLPIVALFQSMSSESETTVKQMSFFKKSIAAISLYEIIPTYLAPAVSAVSVWCLTLPKVPAITNLFGGSLPGEGIGLMAFSGDWTLVGSQSPLFVPLLAQMTDWLAYFGSILIYSAAYTGNWFNGGHLPFISYTMFDKEGNPYNLTAIVKKDGTGDAEVIERLGPPFFSTGMILAIAFLCMSASASITIGGYTSIISALEDRKQIKLHGKIARPCPHREITKKMRDFPVYSYAIILLGAIGMAFLASHLADSGLSPGGLATSLAISFVLALAAGYFYGTIGIYLYIDRDFFSSSVGVLFSQWYLLSWKCNRNDVVYHVSSPFVKLPEPSYSHLLSYPRYGSTSVHQCVLMLKDLKLGTYMHLAPSSVVMAQLIGTLTGGVVHILVMMSVVSSQRDVLLLPHGNGIFSVSRSWSHYFNFRINTLNSILLQSGSPLESYGFSSDRCVFTNHRWGLFSRAIFYPTKIYAFLPYALIIGFVVPLPFLVFNRVFPGNVLAKVNVSLFIASLAHVAFGANSGRFTAMLVGFISQFYVRKYHFKCYILCAATKALLLIFVTKLDGGTQIAVVLLAFLFQGGAGFQVKIPTYFLNPEGTRDYCKLFPST</sequence>
<feature type="transmembrane region" description="Helical" evidence="9">
    <location>
        <begin position="698"/>
        <end position="723"/>
    </location>
</feature>
<name>A0A0L6VNV0_9BASI</name>
<dbReference type="EMBL" id="LAVV01003087">
    <property type="protein sequence ID" value="KNZ62381.1"/>
    <property type="molecule type" value="Genomic_DNA"/>
</dbReference>
<dbReference type="Pfam" id="PF03169">
    <property type="entry name" value="OPT"/>
    <property type="match status" value="1"/>
</dbReference>
<feature type="transmembrane region" description="Helical" evidence="9">
    <location>
        <begin position="308"/>
        <end position="331"/>
    </location>
</feature>